<feature type="region of interest" description="Disordered" evidence="1">
    <location>
        <begin position="231"/>
        <end position="280"/>
    </location>
</feature>
<evidence type="ECO:0000256" key="1">
    <source>
        <dbReference type="SAM" id="MobiDB-lite"/>
    </source>
</evidence>
<feature type="region of interest" description="Disordered" evidence="1">
    <location>
        <begin position="142"/>
        <end position="189"/>
    </location>
</feature>
<comment type="caution">
    <text evidence="2">The sequence shown here is derived from an EMBL/GenBank/DDBJ whole genome shotgun (WGS) entry which is preliminary data.</text>
</comment>
<dbReference type="AlphaFoldDB" id="A0A1J5PZJ2"/>
<evidence type="ECO:0000313" key="2">
    <source>
        <dbReference type="EMBL" id="OIQ70699.1"/>
    </source>
</evidence>
<name>A0A1J5PZJ2_9ZZZZ</name>
<sequence>MQVDDREVERVGAEHLETRVRLGGERVDLGDQGRRSLAPPVAAGGIQGAEVGRQAHLAGQRIPCGRVRERGEDAEVLVRPRRRDRVGERARAHDADQADEVAQRDVDLVDRTSDARDVEAIRCGETDEAPRVVRAGVGEVGDVRQGGQRAPHLEQAQPTGVGEQVERHREGRRARTGLAEGEQARPRRVEREAGTVRLVQARGVARQRTTRGRELLEVGTVPLVVHLDQVLERRPEPGADRRRTRPRVVQVEDERPHAHRVEARLHHVESGPLLGDEQHS</sequence>
<feature type="compositionally biased region" description="Basic and acidic residues" evidence="1">
    <location>
        <begin position="250"/>
        <end position="269"/>
    </location>
</feature>
<reference evidence="2" key="1">
    <citation type="submission" date="2016-10" db="EMBL/GenBank/DDBJ databases">
        <title>Sequence of Gallionella enrichment culture.</title>
        <authorList>
            <person name="Poehlein A."/>
            <person name="Muehling M."/>
            <person name="Daniel R."/>
        </authorList>
    </citation>
    <scope>NUCLEOTIDE SEQUENCE</scope>
</reference>
<organism evidence="2">
    <name type="scientific">mine drainage metagenome</name>
    <dbReference type="NCBI Taxonomy" id="410659"/>
    <lineage>
        <taxon>unclassified sequences</taxon>
        <taxon>metagenomes</taxon>
        <taxon>ecological metagenomes</taxon>
    </lineage>
</organism>
<proteinExistence type="predicted"/>
<gene>
    <name evidence="2" type="ORF">GALL_476850</name>
</gene>
<dbReference type="EMBL" id="MLJW01004075">
    <property type="protein sequence ID" value="OIQ70699.1"/>
    <property type="molecule type" value="Genomic_DNA"/>
</dbReference>
<protein>
    <submittedName>
        <fullName evidence="2">Uncharacterized protein</fullName>
    </submittedName>
</protein>
<accession>A0A1J5PZJ2</accession>
<feature type="compositionally biased region" description="Basic and acidic residues" evidence="1">
    <location>
        <begin position="231"/>
        <end position="241"/>
    </location>
</feature>